<dbReference type="OrthoDB" id="9881851at2"/>
<dbReference type="RefSeq" id="WP_017262091.1">
    <property type="nucleotide sequence ID" value="NZ_AUAW01000001.1"/>
</dbReference>
<dbReference type="PATRIC" id="fig|1114972.6.peg.15"/>
<organism evidence="1 2">
    <name type="scientific">Furfurilactobacillus rossiae DSM 15814</name>
    <dbReference type="NCBI Taxonomy" id="1114972"/>
    <lineage>
        <taxon>Bacteria</taxon>
        <taxon>Bacillati</taxon>
        <taxon>Bacillota</taxon>
        <taxon>Bacilli</taxon>
        <taxon>Lactobacillales</taxon>
        <taxon>Lactobacillaceae</taxon>
        <taxon>Furfurilactobacillus</taxon>
    </lineage>
</organism>
<accession>A0A0R1RPV1</accession>
<name>A0A0R1RPV1_9LACO</name>
<dbReference type="Proteomes" id="UP000051999">
    <property type="component" value="Unassembled WGS sequence"/>
</dbReference>
<dbReference type="InterPro" id="IPR036291">
    <property type="entry name" value="NAD(P)-bd_dom_sf"/>
</dbReference>
<sequence length="192" mass="20960">MANILFINADQQSTQTLISAMAAAQPADRLRLTTMHPHSLSKQVRARFEILVGAADDGLFMAEATAGIDAVYLTSGMATVKYLHTLSWALTNFKRPVKRIILTNSAASDSEAKTVTPFCSDRLAVLTALGATHVAFVFVQQVAAKVADRVLIETVDARSRVLRQVIELQQWNQWLITLLSANVAKPWVGIAN</sequence>
<dbReference type="AlphaFoldDB" id="A0A0R1RPV1"/>
<keyword evidence="2" id="KW-1185">Reference proteome</keyword>
<proteinExistence type="predicted"/>
<dbReference type="Gene3D" id="3.40.50.720">
    <property type="entry name" value="NAD(P)-binding Rossmann-like Domain"/>
    <property type="match status" value="1"/>
</dbReference>
<evidence type="ECO:0000313" key="2">
    <source>
        <dbReference type="Proteomes" id="UP000051999"/>
    </source>
</evidence>
<comment type="caution">
    <text evidence="1">The sequence shown here is derived from an EMBL/GenBank/DDBJ whole genome shotgun (WGS) entry which is preliminary data.</text>
</comment>
<gene>
    <name evidence="1" type="ORF">FD35_GL000015</name>
</gene>
<dbReference type="EMBL" id="AZFF01000001">
    <property type="protein sequence ID" value="KRL57012.1"/>
    <property type="molecule type" value="Genomic_DNA"/>
</dbReference>
<evidence type="ECO:0008006" key="3">
    <source>
        <dbReference type="Google" id="ProtNLM"/>
    </source>
</evidence>
<dbReference type="SUPFAM" id="SSF51735">
    <property type="entry name" value="NAD(P)-binding Rossmann-fold domains"/>
    <property type="match status" value="1"/>
</dbReference>
<protein>
    <recommendedName>
        <fullName evidence="3">NAD(P)-binding domain-containing protein</fullName>
    </recommendedName>
</protein>
<evidence type="ECO:0000313" key="1">
    <source>
        <dbReference type="EMBL" id="KRL57012.1"/>
    </source>
</evidence>
<reference evidence="1 2" key="1">
    <citation type="journal article" date="2015" name="Genome Announc.">
        <title>Expanding the biotechnology potential of lactobacilli through comparative genomics of 213 strains and associated genera.</title>
        <authorList>
            <person name="Sun Z."/>
            <person name="Harris H.M."/>
            <person name="McCann A."/>
            <person name="Guo C."/>
            <person name="Argimon S."/>
            <person name="Zhang W."/>
            <person name="Yang X."/>
            <person name="Jeffery I.B."/>
            <person name="Cooney J.C."/>
            <person name="Kagawa T.F."/>
            <person name="Liu W."/>
            <person name="Song Y."/>
            <person name="Salvetti E."/>
            <person name="Wrobel A."/>
            <person name="Rasinkangas P."/>
            <person name="Parkhill J."/>
            <person name="Rea M.C."/>
            <person name="O'Sullivan O."/>
            <person name="Ritari J."/>
            <person name="Douillard F.P."/>
            <person name="Paul Ross R."/>
            <person name="Yang R."/>
            <person name="Briner A.E."/>
            <person name="Felis G.E."/>
            <person name="de Vos W.M."/>
            <person name="Barrangou R."/>
            <person name="Klaenhammer T.R."/>
            <person name="Caufield P.W."/>
            <person name="Cui Y."/>
            <person name="Zhang H."/>
            <person name="O'Toole P.W."/>
        </authorList>
    </citation>
    <scope>NUCLEOTIDE SEQUENCE [LARGE SCALE GENOMIC DNA]</scope>
    <source>
        <strain evidence="1 2">DSM 15814</strain>
    </source>
</reference>